<feature type="compositionally biased region" description="Basic and acidic residues" evidence="1">
    <location>
        <begin position="231"/>
        <end position="250"/>
    </location>
</feature>
<dbReference type="EMBL" id="JAPFFF010000019">
    <property type="protein sequence ID" value="KAK8858110.1"/>
    <property type="molecule type" value="Genomic_DNA"/>
</dbReference>
<sequence>MDMSEEEFAGIDAFVQQKSLVDPVITAQNLFSIYQCPDQQMYRARIQFLFNLDQYVFDQPSLEALIDMMHGAILFASDNDFAYPKAIVFLSIYLHIFRLTRSSSFYLPEKLFKKYEEILLAHSVDRPPKATLIFELADIKLINDFFINTFFRHIKLIINCFTQKPLLSFRTAFPVQVSPISLPPLLEMEMVPKEKPEGEEAKTEASGEQTPTIPTQQAQQKPGKSPKSPRSPRDKKEASEKTSGKGKDGNKSQGTSAREAALAEAAKEANAEGEQPEEPGPDVPIEMLRDSLQQMHEKFIADFEEKEKLLYGKIKELEIRIQEKPQVKKPPPKKK</sequence>
<proteinExistence type="predicted"/>
<accession>A0ABR2I8V7</accession>
<dbReference type="Proteomes" id="UP001470230">
    <property type="component" value="Unassembled WGS sequence"/>
</dbReference>
<dbReference type="Pfam" id="PF14769">
    <property type="entry name" value="CLAMP"/>
    <property type="match status" value="1"/>
</dbReference>
<comment type="caution">
    <text evidence="2">The sequence shown here is derived from an EMBL/GenBank/DDBJ whole genome shotgun (WGS) entry which is preliminary data.</text>
</comment>
<reference evidence="2 3" key="1">
    <citation type="submission" date="2024-04" db="EMBL/GenBank/DDBJ databases">
        <title>Tritrichomonas musculus Genome.</title>
        <authorList>
            <person name="Alves-Ferreira E."/>
            <person name="Grigg M."/>
            <person name="Lorenzi H."/>
            <person name="Galac M."/>
        </authorList>
    </citation>
    <scope>NUCLEOTIDE SEQUENCE [LARGE SCALE GENOMIC DNA]</scope>
    <source>
        <strain evidence="2 3">EAF2021</strain>
    </source>
</reference>
<organism evidence="2 3">
    <name type="scientific">Tritrichomonas musculus</name>
    <dbReference type="NCBI Taxonomy" id="1915356"/>
    <lineage>
        <taxon>Eukaryota</taxon>
        <taxon>Metamonada</taxon>
        <taxon>Parabasalia</taxon>
        <taxon>Tritrichomonadida</taxon>
        <taxon>Tritrichomonadidae</taxon>
        <taxon>Tritrichomonas</taxon>
    </lineage>
</organism>
<dbReference type="PANTHER" id="PTHR28457">
    <property type="entry name" value="COILED-COIL DOMAIN-CONTAINING PROTEIN 189"/>
    <property type="match status" value="1"/>
</dbReference>
<name>A0ABR2I8V7_9EUKA</name>
<dbReference type="InterPro" id="IPR032727">
    <property type="entry name" value="CLAMP"/>
</dbReference>
<evidence type="ECO:0000313" key="2">
    <source>
        <dbReference type="EMBL" id="KAK8858110.1"/>
    </source>
</evidence>
<feature type="compositionally biased region" description="Low complexity" evidence="1">
    <location>
        <begin position="209"/>
        <end position="228"/>
    </location>
</feature>
<protein>
    <submittedName>
        <fullName evidence="2">Uncharacterized protein</fullName>
    </submittedName>
</protein>
<feature type="compositionally biased region" description="Basic and acidic residues" evidence="1">
    <location>
        <begin position="194"/>
        <end position="205"/>
    </location>
</feature>
<keyword evidence="3" id="KW-1185">Reference proteome</keyword>
<dbReference type="PANTHER" id="PTHR28457:SF1">
    <property type="entry name" value="CILIA- AND FLAGELLA-ASSOCIATED PROTEIN 119"/>
    <property type="match status" value="1"/>
</dbReference>
<evidence type="ECO:0000256" key="1">
    <source>
        <dbReference type="SAM" id="MobiDB-lite"/>
    </source>
</evidence>
<evidence type="ECO:0000313" key="3">
    <source>
        <dbReference type="Proteomes" id="UP001470230"/>
    </source>
</evidence>
<feature type="region of interest" description="Disordered" evidence="1">
    <location>
        <begin position="194"/>
        <end position="288"/>
    </location>
</feature>
<gene>
    <name evidence="2" type="ORF">M9Y10_013210</name>
</gene>